<reference evidence="1 2" key="1">
    <citation type="submission" date="2014-10" db="EMBL/GenBank/DDBJ databases">
        <title>Draft genome of the hookworm Ancylostoma caninum.</title>
        <authorList>
            <person name="Mitreva M."/>
        </authorList>
    </citation>
    <scope>NUCLEOTIDE SEQUENCE [LARGE SCALE GENOMIC DNA]</scope>
    <source>
        <strain evidence="1 2">Baltimore</strain>
    </source>
</reference>
<sequence length="61" mass="6169">MLYSSTHSALDFLDANGGMSCPLSAAPVSPSIAPQVGCAPTVCPPGTATYQCRCVIGARII</sequence>
<dbReference type="AlphaFoldDB" id="A0A368H9W1"/>
<evidence type="ECO:0000313" key="1">
    <source>
        <dbReference type="EMBL" id="RCN52025.1"/>
    </source>
</evidence>
<accession>A0A368H9W1</accession>
<name>A0A368H9W1_ANCCA</name>
<dbReference type="Proteomes" id="UP000252519">
    <property type="component" value="Unassembled WGS sequence"/>
</dbReference>
<keyword evidence="2" id="KW-1185">Reference proteome</keyword>
<proteinExistence type="predicted"/>
<dbReference type="EMBL" id="JOJR01000009">
    <property type="protein sequence ID" value="RCN52025.1"/>
    <property type="molecule type" value="Genomic_DNA"/>
</dbReference>
<gene>
    <name evidence="1" type="ORF">ANCCAN_01813</name>
</gene>
<protein>
    <submittedName>
        <fullName evidence="1">Uncharacterized protein</fullName>
    </submittedName>
</protein>
<organism evidence="1 2">
    <name type="scientific">Ancylostoma caninum</name>
    <name type="common">Dog hookworm</name>
    <dbReference type="NCBI Taxonomy" id="29170"/>
    <lineage>
        <taxon>Eukaryota</taxon>
        <taxon>Metazoa</taxon>
        <taxon>Ecdysozoa</taxon>
        <taxon>Nematoda</taxon>
        <taxon>Chromadorea</taxon>
        <taxon>Rhabditida</taxon>
        <taxon>Rhabditina</taxon>
        <taxon>Rhabditomorpha</taxon>
        <taxon>Strongyloidea</taxon>
        <taxon>Ancylostomatidae</taxon>
        <taxon>Ancylostomatinae</taxon>
        <taxon>Ancylostoma</taxon>
    </lineage>
</organism>
<comment type="caution">
    <text evidence="1">The sequence shown here is derived from an EMBL/GenBank/DDBJ whole genome shotgun (WGS) entry which is preliminary data.</text>
</comment>
<evidence type="ECO:0000313" key="2">
    <source>
        <dbReference type="Proteomes" id="UP000252519"/>
    </source>
</evidence>